<dbReference type="InterPro" id="IPR020806">
    <property type="entry name" value="PKS_PP-bd"/>
</dbReference>
<dbReference type="GO" id="GO:0031177">
    <property type="term" value="F:phosphopantetheine binding"/>
    <property type="evidence" value="ECO:0007669"/>
    <property type="project" value="InterPro"/>
</dbReference>
<dbReference type="InterPro" id="IPR009081">
    <property type="entry name" value="PP-bd_ACP"/>
</dbReference>
<dbReference type="PROSITE" id="PS52019">
    <property type="entry name" value="PKS_MFAS_DH"/>
    <property type="match status" value="1"/>
</dbReference>
<dbReference type="GO" id="GO:0030639">
    <property type="term" value="P:polyketide biosynthetic process"/>
    <property type="evidence" value="ECO:0007669"/>
    <property type="project" value="UniProtKB-ARBA"/>
</dbReference>
<dbReference type="InterPro" id="IPR013217">
    <property type="entry name" value="Methyltransf_12"/>
</dbReference>
<feature type="domain" description="Ketosynthase family 3 (KS3)" evidence="11">
    <location>
        <begin position="65"/>
        <end position="488"/>
    </location>
</feature>
<dbReference type="Gene3D" id="3.10.129.110">
    <property type="entry name" value="Polyketide synthase dehydratase"/>
    <property type="match status" value="1"/>
</dbReference>
<dbReference type="CDD" id="cd05195">
    <property type="entry name" value="enoyl_red"/>
    <property type="match status" value="1"/>
</dbReference>
<dbReference type="InterPro" id="IPR013149">
    <property type="entry name" value="ADH-like_C"/>
</dbReference>
<dbReference type="SUPFAM" id="SSF51735">
    <property type="entry name" value="NAD(P)-binding Rossmann-fold domains"/>
    <property type="match status" value="2"/>
</dbReference>
<keyword evidence="7" id="KW-0012">Acyltransferase</keyword>
<evidence type="ECO:0000256" key="3">
    <source>
        <dbReference type="ARBA" id="ARBA00022679"/>
    </source>
</evidence>
<dbReference type="OMA" id="KMRGGEF"/>
<dbReference type="SUPFAM" id="SSF53901">
    <property type="entry name" value="Thiolase-like"/>
    <property type="match status" value="1"/>
</dbReference>
<dbReference type="InterPro" id="IPR020843">
    <property type="entry name" value="ER"/>
</dbReference>
<dbReference type="GO" id="GO:0016491">
    <property type="term" value="F:oxidoreductase activity"/>
    <property type="evidence" value="ECO:0007669"/>
    <property type="project" value="UniProtKB-KW"/>
</dbReference>
<dbReference type="GO" id="GO:0006633">
    <property type="term" value="P:fatty acid biosynthetic process"/>
    <property type="evidence" value="ECO:0007669"/>
    <property type="project" value="TreeGrafter"/>
</dbReference>
<evidence type="ECO:0000259" key="11">
    <source>
        <dbReference type="PROSITE" id="PS52004"/>
    </source>
</evidence>
<dbReference type="Pfam" id="PF08659">
    <property type="entry name" value="KR"/>
    <property type="match status" value="1"/>
</dbReference>
<dbReference type="Gene3D" id="3.40.366.10">
    <property type="entry name" value="Malonyl-Coenzyme A Acyl Carrier Protein, domain 2"/>
    <property type="match status" value="1"/>
</dbReference>
<dbReference type="SUPFAM" id="SSF55048">
    <property type="entry name" value="Probable ACP-binding domain of malonyl-CoA ACP transacylase"/>
    <property type="match status" value="1"/>
</dbReference>
<proteinExistence type="predicted"/>
<evidence type="ECO:0000259" key="12">
    <source>
        <dbReference type="PROSITE" id="PS52019"/>
    </source>
</evidence>
<comment type="caution">
    <text evidence="13">The sequence shown here is derived from an EMBL/GenBank/DDBJ whole genome shotgun (WGS) entry which is preliminary data.</text>
</comment>
<dbReference type="InterPro" id="IPR042104">
    <property type="entry name" value="PKS_dehydratase_sf"/>
</dbReference>
<dbReference type="InterPro" id="IPR013968">
    <property type="entry name" value="PKS_KR"/>
</dbReference>
<evidence type="ECO:0000256" key="4">
    <source>
        <dbReference type="ARBA" id="ARBA00022857"/>
    </source>
</evidence>
<dbReference type="InterPro" id="IPR020807">
    <property type="entry name" value="PKS_DH"/>
</dbReference>
<dbReference type="Pfam" id="PF00698">
    <property type="entry name" value="Acyl_transf_1"/>
    <property type="match status" value="1"/>
</dbReference>
<feature type="domain" description="Carrier" evidence="10">
    <location>
        <begin position="2413"/>
        <end position="2489"/>
    </location>
</feature>
<keyword evidence="6" id="KW-0511">Multifunctional enzyme</keyword>
<name>A0A0A2KMX0_PENIT</name>
<feature type="compositionally biased region" description="Polar residues" evidence="9">
    <location>
        <begin position="1"/>
        <end position="16"/>
    </location>
</feature>
<reference evidence="13 14" key="1">
    <citation type="journal article" date="2015" name="Mol. Plant Microbe Interact.">
        <title>Genome, transcriptome, and functional analyses of Penicillium expansum provide new insights into secondary metabolism and pathogenicity.</title>
        <authorList>
            <person name="Ballester A.R."/>
            <person name="Marcet-Houben M."/>
            <person name="Levin E."/>
            <person name="Sela N."/>
            <person name="Selma-Lazaro C."/>
            <person name="Carmona L."/>
            <person name="Wisniewski M."/>
            <person name="Droby S."/>
            <person name="Gonzalez-Candelas L."/>
            <person name="Gabaldon T."/>
        </authorList>
    </citation>
    <scope>NUCLEOTIDE SEQUENCE [LARGE SCALE GENOMIC DNA]</scope>
    <source>
        <strain evidence="13 14">PHI-1</strain>
    </source>
</reference>
<dbReference type="PANTHER" id="PTHR43775:SF28">
    <property type="entry name" value="SYNTHASE, PUTATIVE-RELATED"/>
    <property type="match status" value="1"/>
</dbReference>
<dbReference type="InterPro" id="IPR036291">
    <property type="entry name" value="NAD(P)-bd_dom_sf"/>
</dbReference>
<keyword evidence="1" id="KW-0596">Phosphopantetheine</keyword>
<feature type="domain" description="PKS/mFAS DH" evidence="12">
    <location>
        <begin position="955"/>
        <end position="1238"/>
    </location>
</feature>
<dbReference type="Pfam" id="PF00109">
    <property type="entry name" value="ketoacyl-synt"/>
    <property type="match status" value="1"/>
</dbReference>
<feature type="region of interest" description="Disordered" evidence="9">
    <location>
        <begin position="1"/>
        <end position="67"/>
    </location>
</feature>
<dbReference type="Pfam" id="PF08240">
    <property type="entry name" value="ADH_N"/>
    <property type="match status" value="1"/>
</dbReference>
<protein>
    <submittedName>
        <fullName evidence="13">Acyl transferase/acyl hydrolase/lysophospholipase</fullName>
    </submittedName>
</protein>
<dbReference type="Pfam" id="PF23114">
    <property type="entry name" value="NAD-bd_HRPKS_sdrA"/>
    <property type="match status" value="1"/>
</dbReference>
<dbReference type="STRING" id="40296.A0A0A2KMX0"/>
<dbReference type="Gene3D" id="3.40.47.10">
    <property type="match status" value="1"/>
</dbReference>
<keyword evidence="13" id="KW-0378">Hydrolase</keyword>
<dbReference type="OrthoDB" id="329835at2759"/>
<dbReference type="InterPro" id="IPR001227">
    <property type="entry name" value="Ac_transferase_dom_sf"/>
</dbReference>
<sequence>MAPFINNTNKSNSYLLNTDGFDNGANEHLDDPSGTNSMPSSTTWAGTTRDSSPPEESHASKAPSQEPIAICGMSVRLPGGLHSPQQLWDFLIAKGDASGPVPKSRYNASGYYSEMPKPGSVKTERGYFLDESIDLASIDTSFFSMAKVDVERMDPHQRQMLEVARECIEDAGVTNWKGRPIGCYMGSFGEDWAEIFAKEDQQYGLYRVTGYGDFMLSNRISYEMDLTGPSMVIRTGCSAALVALHEACLAVSRGDCEGAIVGGANLIMAPGMTIAMTEQGVLSPDGSCKTFSADANGYARGEAVSAIFIKPLSDAIRDGNPVRAVIRATASNSDGKGSGGGLQMPNDVAQEAMIRRAYEIAGIPDYSETAFVECHGTGTAIGDPIETRAVGRVFGPSGGVHIGSVKPNLGHSEGASGLTSLIKSVLALEHRIIPPNIKFNEPNPSIPWDSCGLSVPTEAMPWPKSRSERISVNSFGIGGTNAHVILDSAQSFGVSPIPDRPTTSPQLLIYSANNAESLKKMTVSCKDYIQKHPGKVDHLAFTLANRREHLPHRAFAVANMIGEVTASIPFRSGETPNIVMVFTGQGAQWPEMGRCMILSSAYPIFKKSIKSLDAHIRNLKDSPEWTIEEELQKPTKTSRLDSAEFSQPLCTAIQIALVDTFASVGIQPTAVVGHSSGEIAAAYAAGAITAKEAITIAFYRGQVTKLQTKAGAMASIGLGSRSVQEFLQPGVTVACENSNKSVTLAGDCEAVELVMIRIKEAHPHVLARKLQVDKAYHSHHMAEIGDKYHAFIENHISSKSPERTIEKLFFSSVEGKLITQESNLESRYWQRNLESPVLFHSAISSIIQHDIAKNMVFLEVGPHSALAGPLRQIQTHLSNTSPYASALIRNLNDVESFLTAVGKLYALNASLDFSRVIPEGSVLPDLPRYHWDHSKKFWHESRLSKNWRHREHKYHDLLGVRVAESLEFEVLFRNLFHLENAAWIRDHKVGEDTVFPFAAYAGMVGEAVRQVTGVNEAFQMRNVVVSTALVLRESEPVELMTTMRRRRLTDSLDSDWWEFIIASHTGTVSTKHCFGEVRAHSENVCRAESTVPLVRKIDTRRCYRSMARCGLNFGPAFQRLDDIRSDTLTRMATSEVIGRATDGEGYHLHPTIIDASLQLLTVAASKGYADPTTKMMVPTNIEELCIYRCHGDVQVRASASYTPNGSIIGGGKCISSNGKLVLHGSGIRLSVLDEQASGKVDETTARAEWGPHIDFMDVNTLIQPSIDRSAHTRAVTELFHMCMLHTKRVIAGLDTPLSHMQKYRSWIDQQLQLCEFEHLQSLDNPALEEQIKRIVHDLSQTIADVPSKAIQKIFSNVKGIFTGEVDALDLLLSDGTLNSLYALIDQCDESQFFEHLAHCKPNLRILEIGAGLGGSTANVLRLLTPGGRTLYSSYTFTDISSGFFVAAKDRFSSYPNIEYATLDISKNCSEQGFDGCTYDLILATNVLHVTPSLNVSLNNVRKLLAPSGRLLLHELTPTSKWVNYIWGTLPGWWQGEADGRVDEPYVGVHRWKKELMAAGFRTPDAVVLDSPEPYQLGAVIVARSNLEIVPEKRVTLLSLSESTRVRSMVQALENRGYVVDYRGLQDLPLPASQDVIAFLDDEAPFFENMDHQRFESFKDLVENMKDCGILWVTGLLQIECRDPRFGQINGIARSIRSERLVDFATCEVDNVDSSIEKIIDVFKSFQLRQEAHALKPELEYAIVKNAVQVSRVHPFAVQEELLTSDASDVIALRTSKPGRLSALHWARQGIESLEGDDVEINTYSTGLNFKDVLCAMGIVEASEVGFGLEAAGIVRRTGPHVKDLKEGDRVMLMGSCSFSTQVVVSENLCEKIPGGLSFEDAATMPCVFATAMYCIFNVGNLQKGQSILIHSACGGVGLATIQLAQMIGAEIYATVGNDQKVKYLMDTFGIPRNRIFNSRDTSFTEHVLRETNGEGVDLALNSLSGELLHATWKCIAAFGKMVEIGKRDLIGSGKLDMSPFIENRSYCCVDLDQICSKKPIIVKQLLKSVVRLLRDRYIHPIRPIKVFKADEILDAFRYMQQGIHLGKIVVSIRDSAGQVSIVSNVQKRREPTEFPSSGAYLLVGGLGGLGRSLSVWMVERGARHLIYLSPSAGTKQEHLEFARELASMGCRADFVQGTVLNLDDVNKSIKQAQGQLKGIFQMSMVNRDQNLTRMTLEDWNVAVDPKVNGTWNLHNAAVSADAELDFFVLFSSLSGMFGQPGQSNYAGANTFLDAFSQYRLSLGLPACAIAIGAVEEVGCLAVRESIMQRFKATGIMGDTISVCELFEGMELAIKSTTNKSNPFTSNNFCIGLRSRVPISDPGNRALWKKDMRTAVFHNKGATGNKSSTSTSDGLRSFISSAKSNPALLAQPDSAHFLAVEIGKKVFSFLLKSEEDLHTWCSLSDLGMDSLVAIEVRQWWKMTFEFDISVLEMMGMSTLDVLGEHAARGMLKLFHGVEKEDN</sequence>
<dbReference type="FunFam" id="3.40.50.720:FF:000209">
    <property type="entry name" value="Polyketide synthase Pks12"/>
    <property type="match status" value="1"/>
</dbReference>
<dbReference type="PROSITE" id="PS52004">
    <property type="entry name" value="KS3_2"/>
    <property type="match status" value="1"/>
</dbReference>
<evidence type="ECO:0000256" key="6">
    <source>
        <dbReference type="ARBA" id="ARBA00023268"/>
    </source>
</evidence>
<evidence type="ECO:0000256" key="2">
    <source>
        <dbReference type="ARBA" id="ARBA00022553"/>
    </source>
</evidence>
<dbReference type="Proteomes" id="UP000030104">
    <property type="component" value="Unassembled WGS sequence"/>
</dbReference>
<dbReference type="InterPro" id="IPR016035">
    <property type="entry name" value="Acyl_Trfase/lysoPLipase"/>
</dbReference>
<dbReference type="CDD" id="cd00833">
    <property type="entry name" value="PKS"/>
    <property type="match status" value="1"/>
</dbReference>
<feature type="active site" description="Proton donor; for dehydratase activity" evidence="8">
    <location>
        <position position="1154"/>
    </location>
</feature>
<keyword evidence="3 13" id="KW-0808">Transferase</keyword>
<evidence type="ECO:0000256" key="7">
    <source>
        <dbReference type="ARBA" id="ARBA00023315"/>
    </source>
</evidence>
<dbReference type="Pfam" id="PF14765">
    <property type="entry name" value="PS-DH"/>
    <property type="match status" value="1"/>
</dbReference>
<dbReference type="InterPro" id="IPR016036">
    <property type="entry name" value="Malonyl_transacylase_ACP-bd"/>
</dbReference>
<dbReference type="Pfam" id="PF02801">
    <property type="entry name" value="Ketoacyl-synt_C"/>
    <property type="match status" value="1"/>
</dbReference>
<evidence type="ECO:0000256" key="5">
    <source>
        <dbReference type="ARBA" id="ARBA00023002"/>
    </source>
</evidence>
<dbReference type="InterPro" id="IPR029063">
    <property type="entry name" value="SAM-dependent_MTases_sf"/>
</dbReference>
<organism evidence="13 14">
    <name type="scientific">Penicillium italicum</name>
    <name type="common">Blue mold</name>
    <dbReference type="NCBI Taxonomy" id="40296"/>
    <lineage>
        <taxon>Eukaryota</taxon>
        <taxon>Fungi</taxon>
        <taxon>Dikarya</taxon>
        <taxon>Ascomycota</taxon>
        <taxon>Pezizomycotina</taxon>
        <taxon>Eurotiomycetes</taxon>
        <taxon>Eurotiomycetidae</taxon>
        <taxon>Eurotiales</taxon>
        <taxon>Aspergillaceae</taxon>
        <taxon>Penicillium</taxon>
    </lineage>
</organism>
<feature type="active site" description="Proton acceptor; for dehydratase activity" evidence="8">
    <location>
        <position position="987"/>
    </location>
</feature>
<keyword evidence="4" id="KW-0521">NADP</keyword>
<dbReference type="InterPro" id="IPR013154">
    <property type="entry name" value="ADH-like_N"/>
</dbReference>
<dbReference type="InterPro" id="IPR057326">
    <property type="entry name" value="KR_dom"/>
</dbReference>
<dbReference type="InterPro" id="IPR014031">
    <property type="entry name" value="Ketoacyl_synth_C"/>
</dbReference>
<dbReference type="PANTHER" id="PTHR43775">
    <property type="entry name" value="FATTY ACID SYNTHASE"/>
    <property type="match status" value="1"/>
</dbReference>
<dbReference type="Pfam" id="PF16197">
    <property type="entry name" value="KAsynt_C_assoc"/>
    <property type="match status" value="1"/>
</dbReference>
<dbReference type="SUPFAM" id="SSF52151">
    <property type="entry name" value="FabD/lysophospholipase-like"/>
    <property type="match status" value="1"/>
</dbReference>
<dbReference type="SMART" id="SM00825">
    <property type="entry name" value="PKS_KS"/>
    <property type="match status" value="1"/>
</dbReference>
<dbReference type="Pfam" id="PF00107">
    <property type="entry name" value="ADH_zinc_N"/>
    <property type="match status" value="1"/>
</dbReference>
<evidence type="ECO:0000256" key="1">
    <source>
        <dbReference type="ARBA" id="ARBA00022450"/>
    </source>
</evidence>
<dbReference type="Gene3D" id="3.40.50.150">
    <property type="entry name" value="Vaccinia Virus protein VP39"/>
    <property type="match status" value="1"/>
</dbReference>
<evidence type="ECO:0000313" key="14">
    <source>
        <dbReference type="Proteomes" id="UP000030104"/>
    </source>
</evidence>
<dbReference type="SMART" id="SM00827">
    <property type="entry name" value="PKS_AT"/>
    <property type="match status" value="1"/>
</dbReference>
<dbReference type="SMART" id="SM00822">
    <property type="entry name" value="PKS_KR"/>
    <property type="match status" value="1"/>
</dbReference>
<gene>
    <name evidence="13" type="ORF">PITC_046570</name>
</gene>
<dbReference type="SUPFAM" id="SSF53335">
    <property type="entry name" value="S-adenosyl-L-methionine-dependent methyltransferases"/>
    <property type="match status" value="1"/>
</dbReference>
<dbReference type="Gene3D" id="3.90.180.10">
    <property type="entry name" value="Medium-chain alcohol dehydrogenases, catalytic domain"/>
    <property type="match status" value="1"/>
</dbReference>
<dbReference type="GO" id="GO:1901336">
    <property type="term" value="P:lactone biosynthetic process"/>
    <property type="evidence" value="ECO:0007669"/>
    <property type="project" value="UniProtKB-ARBA"/>
</dbReference>
<evidence type="ECO:0000313" key="13">
    <source>
        <dbReference type="EMBL" id="KGO68231.1"/>
    </source>
</evidence>
<dbReference type="PhylomeDB" id="A0A0A2KMX0"/>
<dbReference type="InterPro" id="IPR049551">
    <property type="entry name" value="PKS_DH_C"/>
</dbReference>
<dbReference type="Pfam" id="PF21089">
    <property type="entry name" value="PKS_DH_N"/>
    <property type="match status" value="1"/>
</dbReference>
<keyword evidence="14" id="KW-1185">Reference proteome</keyword>
<evidence type="ECO:0000259" key="10">
    <source>
        <dbReference type="PROSITE" id="PS50075"/>
    </source>
</evidence>
<dbReference type="HOGENOM" id="CLU_000022_31_1_1"/>
<evidence type="ECO:0000256" key="8">
    <source>
        <dbReference type="PROSITE-ProRule" id="PRU01363"/>
    </source>
</evidence>
<dbReference type="InterPro" id="IPR050091">
    <property type="entry name" value="PKS_NRPS_Biosynth_Enz"/>
</dbReference>
<dbReference type="GO" id="GO:0004312">
    <property type="term" value="F:fatty acid synthase activity"/>
    <property type="evidence" value="ECO:0007669"/>
    <property type="project" value="TreeGrafter"/>
</dbReference>
<dbReference type="InterPro" id="IPR014030">
    <property type="entry name" value="Ketoacyl_synth_N"/>
</dbReference>
<feature type="compositionally biased region" description="Polar residues" evidence="9">
    <location>
        <begin position="33"/>
        <end position="51"/>
    </location>
</feature>
<dbReference type="SMART" id="SM00829">
    <property type="entry name" value="PKS_ER"/>
    <property type="match status" value="1"/>
</dbReference>
<dbReference type="InterPro" id="IPR049900">
    <property type="entry name" value="PKS_mFAS_DH"/>
</dbReference>
<dbReference type="EMBL" id="JQGA01001217">
    <property type="protein sequence ID" value="KGO68231.1"/>
    <property type="molecule type" value="Genomic_DNA"/>
</dbReference>
<dbReference type="InterPro" id="IPR032821">
    <property type="entry name" value="PKS_assoc"/>
</dbReference>
<dbReference type="Pfam" id="PF08242">
    <property type="entry name" value="Methyltransf_12"/>
    <property type="match status" value="1"/>
</dbReference>
<dbReference type="SUPFAM" id="SSF47336">
    <property type="entry name" value="ACP-like"/>
    <property type="match status" value="1"/>
</dbReference>
<feature type="region of interest" description="N-terminal hotdog fold" evidence="8">
    <location>
        <begin position="955"/>
        <end position="1084"/>
    </location>
</feature>
<keyword evidence="2" id="KW-0597">Phosphoprotein</keyword>
<keyword evidence="5" id="KW-0560">Oxidoreductase</keyword>
<dbReference type="SUPFAM" id="SSF50129">
    <property type="entry name" value="GroES-like"/>
    <property type="match status" value="1"/>
</dbReference>
<dbReference type="SMART" id="SM00823">
    <property type="entry name" value="PKS_PP"/>
    <property type="match status" value="1"/>
</dbReference>
<accession>A0A0A2KMX0</accession>
<dbReference type="SMART" id="SM00826">
    <property type="entry name" value="PKS_DH"/>
    <property type="match status" value="1"/>
</dbReference>
<dbReference type="InterPro" id="IPR036736">
    <property type="entry name" value="ACP-like_sf"/>
</dbReference>
<dbReference type="Gene3D" id="3.40.50.720">
    <property type="entry name" value="NAD(P)-binding Rossmann-like Domain"/>
    <property type="match status" value="1"/>
</dbReference>
<dbReference type="InterPro" id="IPR014043">
    <property type="entry name" value="Acyl_transferase_dom"/>
</dbReference>
<dbReference type="GO" id="GO:0016787">
    <property type="term" value="F:hydrolase activity"/>
    <property type="evidence" value="ECO:0007669"/>
    <property type="project" value="UniProtKB-KW"/>
</dbReference>
<dbReference type="InterPro" id="IPR020841">
    <property type="entry name" value="PKS_Beta-ketoAc_synthase_dom"/>
</dbReference>
<evidence type="ECO:0000256" key="9">
    <source>
        <dbReference type="SAM" id="MobiDB-lite"/>
    </source>
</evidence>
<dbReference type="InterPro" id="IPR016039">
    <property type="entry name" value="Thiolase-like"/>
</dbReference>
<dbReference type="InterPro" id="IPR049552">
    <property type="entry name" value="PKS_DH_N"/>
</dbReference>
<dbReference type="PROSITE" id="PS50075">
    <property type="entry name" value="CARRIER"/>
    <property type="match status" value="1"/>
</dbReference>
<dbReference type="InterPro" id="IPR056501">
    <property type="entry name" value="NAD-bd_HRPKS_sdrA"/>
</dbReference>
<dbReference type="InterPro" id="IPR011032">
    <property type="entry name" value="GroES-like_sf"/>
</dbReference>
<feature type="region of interest" description="C-terminal hotdog fold" evidence="8">
    <location>
        <begin position="1094"/>
        <end position="1238"/>
    </location>
</feature>